<evidence type="ECO:0000313" key="2">
    <source>
        <dbReference type="EMBL" id="KAF6440962.1"/>
    </source>
</evidence>
<dbReference type="EMBL" id="JACASE010000008">
    <property type="protein sequence ID" value="KAF6440962.1"/>
    <property type="molecule type" value="Genomic_DNA"/>
</dbReference>
<evidence type="ECO:0000256" key="1">
    <source>
        <dbReference type="SAM" id="MobiDB-lite"/>
    </source>
</evidence>
<name>A0A7J8F127_ROUAE</name>
<proteinExistence type="predicted"/>
<dbReference type="Proteomes" id="UP000593571">
    <property type="component" value="Unassembled WGS sequence"/>
</dbReference>
<reference evidence="2 3" key="1">
    <citation type="journal article" date="2020" name="Nature">
        <title>Six reference-quality genomes reveal evolution of bat adaptations.</title>
        <authorList>
            <person name="Jebb D."/>
            <person name="Huang Z."/>
            <person name="Pippel M."/>
            <person name="Hughes G.M."/>
            <person name="Lavrichenko K."/>
            <person name="Devanna P."/>
            <person name="Winkler S."/>
            <person name="Jermiin L.S."/>
            <person name="Skirmuntt E.C."/>
            <person name="Katzourakis A."/>
            <person name="Burkitt-Gray L."/>
            <person name="Ray D.A."/>
            <person name="Sullivan K.A.M."/>
            <person name="Roscito J.G."/>
            <person name="Kirilenko B.M."/>
            <person name="Davalos L.M."/>
            <person name="Corthals A.P."/>
            <person name="Power M.L."/>
            <person name="Jones G."/>
            <person name="Ransome R.D."/>
            <person name="Dechmann D.K.N."/>
            <person name="Locatelli A.G."/>
            <person name="Puechmaille S.J."/>
            <person name="Fedrigo O."/>
            <person name="Jarvis E.D."/>
            <person name="Hiller M."/>
            <person name="Vernes S.C."/>
            <person name="Myers E.W."/>
            <person name="Teeling E.C."/>
        </authorList>
    </citation>
    <scope>NUCLEOTIDE SEQUENCE [LARGE SCALE GENOMIC DNA]</scope>
    <source>
        <strain evidence="2">MRouAeg1</strain>
        <tissue evidence="2">Muscle</tissue>
    </source>
</reference>
<feature type="region of interest" description="Disordered" evidence="1">
    <location>
        <begin position="1"/>
        <end position="26"/>
    </location>
</feature>
<sequence>MRRLGTTRKGCSGQEASQRRAPRLQAAQAGAGSQWCVRDPSWLGTLQASGRNVGSLGNRPRWKSLNTDIGKPFKSRCFCRCSHNWFTSSPAPSRGEGREADGPGELLTQWLCGCCPSQALSRTYAQVASLVPEGP</sequence>
<organism evidence="2 3">
    <name type="scientific">Rousettus aegyptiacus</name>
    <name type="common">Egyptian fruit bat</name>
    <name type="synonym">Pteropus aegyptiacus</name>
    <dbReference type="NCBI Taxonomy" id="9407"/>
    <lineage>
        <taxon>Eukaryota</taxon>
        <taxon>Metazoa</taxon>
        <taxon>Chordata</taxon>
        <taxon>Craniata</taxon>
        <taxon>Vertebrata</taxon>
        <taxon>Euteleostomi</taxon>
        <taxon>Mammalia</taxon>
        <taxon>Eutheria</taxon>
        <taxon>Laurasiatheria</taxon>
        <taxon>Chiroptera</taxon>
        <taxon>Yinpterochiroptera</taxon>
        <taxon>Pteropodoidea</taxon>
        <taxon>Pteropodidae</taxon>
        <taxon>Rousettinae</taxon>
        <taxon>Rousettus</taxon>
    </lineage>
</organism>
<protein>
    <submittedName>
        <fullName evidence="2">Uncharacterized protein</fullName>
    </submittedName>
</protein>
<accession>A0A7J8F127</accession>
<gene>
    <name evidence="2" type="ORF">HJG63_012197</name>
</gene>
<dbReference type="AlphaFoldDB" id="A0A7J8F127"/>
<evidence type="ECO:0000313" key="3">
    <source>
        <dbReference type="Proteomes" id="UP000593571"/>
    </source>
</evidence>
<comment type="caution">
    <text evidence="2">The sequence shown here is derived from an EMBL/GenBank/DDBJ whole genome shotgun (WGS) entry which is preliminary data.</text>
</comment>
<keyword evidence="3" id="KW-1185">Reference proteome</keyword>